<feature type="transmembrane region" description="Helical" evidence="5">
    <location>
        <begin position="82"/>
        <end position="100"/>
    </location>
</feature>
<sequence length="141" mass="15166">MTTIALPSITLLYAAAFALLNLWLSVRVATVRIKGGTMDGHGGDGSLLHKRGRAHANFNEYVPIALVLMLVLELRVGHAAGLWALGAALIVGRLLHPFGLERPAPNPFRMAGILLTWLATLGLALWAIYLAFQPGPAITYF</sequence>
<proteinExistence type="predicted"/>
<keyword evidence="2 5" id="KW-0812">Transmembrane</keyword>
<dbReference type="PANTHER" id="PTHR35814:SF1">
    <property type="entry name" value="GLUTATHIONE S-TRANSFERASE-RELATED"/>
    <property type="match status" value="1"/>
</dbReference>
<accession>A0ABY7TL89</accession>
<protein>
    <submittedName>
        <fullName evidence="6">MAPEG family protein</fullName>
    </submittedName>
</protein>
<evidence type="ECO:0000256" key="5">
    <source>
        <dbReference type="SAM" id="Phobius"/>
    </source>
</evidence>
<dbReference type="RefSeq" id="WP_273687165.1">
    <property type="nucleotide sequence ID" value="NZ_CP117411.1"/>
</dbReference>
<dbReference type="InterPro" id="IPR023352">
    <property type="entry name" value="MAPEG-like_dom_sf"/>
</dbReference>
<dbReference type="Gene3D" id="1.20.120.550">
    <property type="entry name" value="Membrane associated eicosanoid/glutathione metabolism-like domain"/>
    <property type="match status" value="1"/>
</dbReference>
<dbReference type="InterPro" id="IPR001129">
    <property type="entry name" value="Membr-assoc_MAPEG"/>
</dbReference>
<evidence type="ECO:0000256" key="2">
    <source>
        <dbReference type="ARBA" id="ARBA00022692"/>
    </source>
</evidence>
<evidence type="ECO:0000313" key="7">
    <source>
        <dbReference type="Proteomes" id="UP001220395"/>
    </source>
</evidence>
<keyword evidence="3 5" id="KW-1133">Transmembrane helix</keyword>
<evidence type="ECO:0000256" key="4">
    <source>
        <dbReference type="ARBA" id="ARBA00023136"/>
    </source>
</evidence>
<evidence type="ECO:0000256" key="1">
    <source>
        <dbReference type="ARBA" id="ARBA00004370"/>
    </source>
</evidence>
<keyword evidence="7" id="KW-1185">Reference proteome</keyword>
<gene>
    <name evidence="6" type="ORF">PQ455_16245</name>
</gene>
<keyword evidence="4 5" id="KW-0472">Membrane</keyword>
<evidence type="ECO:0000313" key="6">
    <source>
        <dbReference type="EMBL" id="WCT73150.1"/>
    </source>
</evidence>
<name>A0ABY7TL89_9SPHN</name>
<reference evidence="6 7" key="1">
    <citation type="submission" date="2023-02" db="EMBL/GenBank/DDBJ databases">
        <title>Genome sequence of Sphingomonas naphthae.</title>
        <authorList>
            <person name="Kim S."/>
            <person name="Heo J."/>
            <person name="Kwon S.-W."/>
        </authorList>
    </citation>
    <scope>NUCLEOTIDE SEQUENCE [LARGE SCALE GENOMIC DNA]</scope>
    <source>
        <strain evidence="6 7">KACC 18716</strain>
    </source>
</reference>
<evidence type="ECO:0000256" key="3">
    <source>
        <dbReference type="ARBA" id="ARBA00022989"/>
    </source>
</evidence>
<feature type="transmembrane region" description="Helical" evidence="5">
    <location>
        <begin position="6"/>
        <end position="24"/>
    </location>
</feature>
<dbReference type="PANTHER" id="PTHR35814">
    <property type="match status" value="1"/>
</dbReference>
<dbReference type="Proteomes" id="UP001220395">
    <property type="component" value="Chromosome"/>
</dbReference>
<dbReference type="Pfam" id="PF01124">
    <property type="entry name" value="MAPEG"/>
    <property type="match status" value="1"/>
</dbReference>
<dbReference type="SUPFAM" id="SSF161084">
    <property type="entry name" value="MAPEG domain-like"/>
    <property type="match status" value="1"/>
</dbReference>
<dbReference type="EMBL" id="CP117411">
    <property type="protein sequence ID" value="WCT73150.1"/>
    <property type="molecule type" value="Genomic_DNA"/>
</dbReference>
<comment type="subcellular location">
    <subcellularLocation>
        <location evidence="1">Membrane</location>
    </subcellularLocation>
</comment>
<feature type="transmembrane region" description="Helical" evidence="5">
    <location>
        <begin position="112"/>
        <end position="132"/>
    </location>
</feature>
<organism evidence="6 7">
    <name type="scientific">Sphingomonas naphthae</name>
    <dbReference type="NCBI Taxonomy" id="1813468"/>
    <lineage>
        <taxon>Bacteria</taxon>
        <taxon>Pseudomonadati</taxon>
        <taxon>Pseudomonadota</taxon>
        <taxon>Alphaproteobacteria</taxon>
        <taxon>Sphingomonadales</taxon>
        <taxon>Sphingomonadaceae</taxon>
        <taxon>Sphingomonas</taxon>
    </lineage>
</organism>